<comment type="caution">
    <text evidence="1">The sequence shown here is derived from an EMBL/GenBank/DDBJ whole genome shotgun (WGS) entry which is preliminary data.</text>
</comment>
<accession>A0ACA9YAB8</accession>
<proteinExistence type="predicted"/>
<protein>
    <submittedName>
        <fullName evidence="1">DNA polymerase delta small subunit</fullName>
    </submittedName>
</protein>
<dbReference type="EMBL" id="CALSDN010000007">
    <property type="protein sequence ID" value="CAH6721917.1"/>
    <property type="molecule type" value="Genomic_DNA"/>
</dbReference>
<name>A0ACA9YAB8_9ASCO</name>
<gene>
    <name evidence="1" type="ORF">CLIB1444_07S05358</name>
</gene>
<dbReference type="Proteomes" id="UP001152531">
    <property type="component" value="Unassembled WGS sequence"/>
</dbReference>
<organism evidence="1 2">
    <name type="scientific">[Candida] jaroonii</name>
    <dbReference type="NCBI Taxonomy" id="467808"/>
    <lineage>
        <taxon>Eukaryota</taxon>
        <taxon>Fungi</taxon>
        <taxon>Dikarya</taxon>
        <taxon>Ascomycota</taxon>
        <taxon>Saccharomycotina</taxon>
        <taxon>Pichiomycetes</taxon>
        <taxon>Debaryomycetaceae</taxon>
        <taxon>Yamadazyma</taxon>
    </lineage>
</organism>
<evidence type="ECO:0000313" key="2">
    <source>
        <dbReference type="Proteomes" id="UP001152531"/>
    </source>
</evidence>
<reference evidence="1" key="1">
    <citation type="submission" date="2022-06" db="EMBL/GenBank/DDBJ databases">
        <authorList>
            <person name="Legras J.-L."/>
            <person name="Devillers H."/>
            <person name="Grondin C."/>
        </authorList>
    </citation>
    <scope>NUCLEOTIDE SEQUENCE</scope>
    <source>
        <strain evidence="1">CLIB 1444</strain>
    </source>
</reference>
<evidence type="ECO:0000313" key="1">
    <source>
        <dbReference type="EMBL" id="CAH6721917.1"/>
    </source>
</evidence>
<keyword evidence="2" id="KW-1185">Reference proteome</keyword>
<sequence length="466" mass="53035">MGYQDYINLSVEDELIERKEVSVVSEYDKQNDFSLESSGRRYDRQFFTMYQARLNELKTRVDSRAMKQWGNGTIKRDNKVISKVDKILNITSNQLCWVSGTIFVDLKNKLNIFNDVEKGIDDVLPQIPKSYISSEGTDDKVIMLEDESGRAILHGDDKLKDQLFVTGAIVAVLGIELQAGIFEMIEIIHPEIAPIRPMNPKSNSKIAFVSGLEISDSVNYDFKIDLLKEFFQNNPKSKDISHLVIAGNSIKETDQDIGEEYVSNNNYGSKNISKFNDKSLKLFEVFINEIISNCNISIMPGPSDPTDICLPQQPLHRSFFVNNKNYVGNNIRSLTNPSWLEIDSIRMLGTSGQNIDDIVKYLSPEDLQNKDILLKIMKSTINWQNIAPTAPDTLYCYPFENNDPFTLTNETPKVYFIGNQNEFKSELVNVNNENMLLLTIPKFNQCGQLVLLDTVDLSVEIIKFET</sequence>